<dbReference type="EMBL" id="UYJE01000839">
    <property type="protein sequence ID" value="VDH96893.1"/>
    <property type="molecule type" value="Genomic_DNA"/>
</dbReference>
<keyword evidence="1" id="KW-0732">Signal</keyword>
<protein>
    <submittedName>
        <fullName evidence="2">Uncharacterized protein</fullName>
    </submittedName>
</protein>
<comment type="caution">
    <text evidence="2">The sequence shown here is derived from an EMBL/GenBank/DDBJ whole genome shotgun (WGS) entry which is preliminary data.</text>
</comment>
<feature type="signal peptide" evidence="1">
    <location>
        <begin position="1"/>
        <end position="19"/>
    </location>
</feature>
<gene>
    <name evidence="2" type="ORF">MGAL_10B058672</name>
</gene>
<accession>A0A8B6BXP5</accession>
<dbReference type="AlphaFoldDB" id="A0A8B6BXP5"/>
<name>A0A8B6BXP5_MYTGA</name>
<sequence>MNIICLLLVVICYLSVCDCKCKTGYIQCNYSKECVYADLACYGWKQCPDNTLPEACRDIACQKGYIKCSDQLQCINADQVCHMKEHCIDNSIPRACK</sequence>
<proteinExistence type="predicted"/>
<feature type="non-terminal residue" evidence="2">
    <location>
        <position position="97"/>
    </location>
</feature>
<keyword evidence="3" id="KW-1185">Reference proteome</keyword>
<dbReference type="Proteomes" id="UP000596742">
    <property type="component" value="Unassembled WGS sequence"/>
</dbReference>
<organism evidence="2 3">
    <name type="scientific">Mytilus galloprovincialis</name>
    <name type="common">Mediterranean mussel</name>
    <dbReference type="NCBI Taxonomy" id="29158"/>
    <lineage>
        <taxon>Eukaryota</taxon>
        <taxon>Metazoa</taxon>
        <taxon>Spiralia</taxon>
        <taxon>Lophotrochozoa</taxon>
        <taxon>Mollusca</taxon>
        <taxon>Bivalvia</taxon>
        <taxon>Autobranchia</taxon>
        <taxon>Pteriomorphia</taxon>
        <taxon>Mytilida</taxon>
        <taxon>Mytiloidea</taxon>
        <taxon>Mytilidae</taxon>
        <taxon>Mytilinae</taxon>
        <taxon>Mytilus</taxon>
    </lineage>
</organism>
<feature type="chain" id="PRO_5033039516" evidence="1">
    <location>
        <begin position="20"/>
        <end position="97"/>
    </location>
</feature>
<reference evidence="2" key="1">
    <citation type="submission" date="2018-11" db="EMBL/GenBank/DDBJ databases">
        <authorList>
            <person name="Alioto T."/>
            <person name="Alioto T."/>
        </authorList>
    </citation>
    <scope>NUCLEOTIDE SEQUENCE</scope>
</reference>
<evidence type="ECO:0000256" key="1">
    <source>
        <dbReference type="SAM" id="SignalP"/>
    </source>
</evidence>
<evidence type="ECO:0000313" key="3">
    <source>
        <dbReference type="Proteomes" id="UP000596742"/>
    </source>
</evidence>
<evidence type="ECO:0000313" key="2">
    <source>
        <dbReference type="EMBL" id="VDH96893.1"/>
    </source>
</evidence>